<comment type="caution">
    <text evidence="3">The sequence shown here is derived from an EMBL/GenBank/DDBJ whole genome shotgun (WGS) entry which is preliminary data.</text>
</comment>
<sequence>MTDAACPATRRTLLAAGVTLALPRLARAATFPAGDIRIISGAPPGGTSDIFSRLLAEKLAPRFRQRVVVENRGGAGGLVGAVAVNTMPADGHAVFVTSMGVQAVMAQLPGQVMPLDPDRDLTPISNGVGIPNLLIVHPAAPYASVPELIGHAAENPGRLTYASAGSGGSQHLAAEMFKQKTGTQILGVPYRGGAPATLAVISGEVSMFFGNLPDVLGQVRQGAVRAMAVGSTEPAPALPEVLPMARFVPGFEMVNWFGLAGPRGMDRAALTRWTEALLAVREDADYQRRMRENGMAVLLGTPEELQARIDNDKRIWGELIRSAGLQGENA</sequence>
<dbReference type="Gene3D" id="3.40.190.10">
    <property type="entry name" value="Periplasmic binding protein-like II"/>
    <property type="match status" value="1"/>
</dbReference>
<dbReference type="SUPFAM" id="SSF53850">
    <property type="entry name" value="Periplasmic binding protein-like II"/>
    <property type="match status" value="1"/>
</dbReference>
<dbReference type="InterPro" id="IPR005064">
    <property type="entry name" value="BUG"/>
</dbReference>
<gene>
    <name evidence="3" type="ORF">H7965_03210</name>
</gene>
<evidence type="ECO:0000256" key="2">
    <source>
        <dbReference type="SAM" id="SignalP"/>
    </source>
</evidence>
<dbReference type="AlphaFoldDB" id="A0A9X0UCD5"/>
<dbReference type="PIRSF" id="PIRSF017082">
    <property type="entry name" value="YflP"/>
    <property type="match status" value="1"/>
</dbReference>
<evidence type="ECO:0000256" key="1">
    <source>
        <dbReference type="ARBA" id="ARBA00006987"/>
    </source>
</evidence>
<dbReference type="PANTHER" id="PTHR42928">
    <property type="entry name" value="TRICARBOXYLATE-BINDING PROTEIN"/>
    <property type="match status" value="1"/>
</dbReference>
<dbReference type="InterPro" id="IPR042100">
    <property type="entry name" value="Bug_dom1"/>
</dbReference>
<evidence type="ECO:0000313" key="4">
    <source>
        <dbReference type="Proteomes" id="UP000600101"/>
    </source>
</evidence>
<name>A0A9X0UCD5_9PROT</name>
<reference evidence="3" key="1">
    <citation type="submission" date="2020-08" db="EMBL/GenBank/DDBJ databases">
        <authorList>
            <person name="Hu Y."/>
            <person name="Nguyen S.V."/>
            <person name="Li F."/>
            <person name="Fanning S."/>
        </authorList>
    </citation>
    <scope>NUCLEOTIDE SEQUENCE</scope>
    <source>
        <strain evidence="3">SYSU D8009</strain>
    </source>
</reference>
<evidence type="ECO:0000313" key="3">
    <source>
        <dbReference type="EMBL" id="MBC4014321.1"/>
    </source>
</evidence>
<feature type="chain" id="PRO_5040985776" evidence="2">
    <location>
        <begin position="29"/>
        <end position="330"/>
    </location>
</feature>
<dbReference type="RefSeq" id="WP_186769102.1">
    <property type="nucleotide sequence ID" value="NZ_JACOMF010000003.1"/>
</dbReference>
<comment type="similarity">
    <text evidence="1">Belongs to the UPF0065 (bug) family.</text>
</comment>
<dbReference type="EMBL" id="JACOMF010000003">
    <property type="protein sequence ID" value="MBC4014321.1"/>
    <property type="molecule type" value="Genomic_DNA"/>
</dbReference>
<keyword evidence="4" id="KW-1185">Reference proteome</keyword>
<dbReference type="Pfam" id="PF03401">
    <property type="entry name" value="TctC"/>
    <property type="match status" value="1"/>
</dbReference>
<organism evidence="3 4">
    <name type="scientific">Siccirubricoccus deserti</name>
    <dbReference type="NCBI Taxonomy" id="2013562"/>
    <lineage>
        <taxon>Bacteria</taxon>
        <taxon>Pseudomonadati</taxon>
        <taxon>Pseudomonadota</taxon>
        <taxon>Alphaproteobacteria</taxon>
        <taxon>Acetobacterales</taxon>
        <taxon>Roseomonadaceae</taxon>
        <taxon>Siccirubricoccus</taxon>
    </lineage>
</organism>
<dbReference type="Proteomes" id="UP000600101">
    <property type="component" value="Unassembled WGS sequence"/>
</dbReference>
<proteinExistence type="inferred from homology"/>
<feature type="signal peptide" evidence="2">
    <location>
        <begin position="1"/>
        <end position="28"/>
    </location>
</feature>
<dbReference type="Gene3D" id="3.40.190.150">
    <property type="entry name" value="Bordetella uptake gene, domain 1"/>
    <property type="match status" value="1"/>
</dbReference>
<accession>A0A9X0UCD5</accession>
<dbReference type="CDD" id="cd07012">
    <property type="entry name" value="PBP2_Bug_TTT"/>
    <property type="match status" value="1"/>
</dbReference>
<keyword evidence="2" id="KW-0732">Signal</keyword>
<protein>
    <submittedName>
        <fullName evidence="3">Tripartite tricarboxylate transporter substrate binding protein</fullName>
    </submittedName>
</protein>
<dbReference type="PANTHER" id="PTHR42928:SF5">
    <property type="entry name" value="BLR1237 PROTEIN"/>
    <property type="match status" value="1"/>
</dbReference>